<name>A0A2A5CH76_9GAMM</name>
<organism evidence="1 2">
    <name type="scientific">SAR86 cluster bacterium</name>
    <dbReference type="NCBI Taxonomy" id="2030880"/>
    <lineage>
        <taxon>Bacteria</taxon>
        <taxon>Pseudomonadati</taxon>
        <taxon>Pseudomonadota</taxon>
        <taxon>Gammaproteobacteria</taxon>
        <taxon>SAR86 cluster</taxon>
    </lineage>
</organism>
<dbReference type="Gene3D" id="3.30.70.120">
    <property type="match status" value="1"/>
</dbReference>
<dbReference type="EMBL" id="NVWI01000002">
    <property type="protein sequence ID" value="PCJ42845.1"/>
    <property type="molecule type" value="Genomic_DNA"/>
</dbReference>
<comment type="caution">
    <text evidence="1">The sequence shown here is derived from an EMBL/GenBank/DDBJ whole genome shotgun (WGS) entry which is preliminary data.</text>
</comment>
<evidence type="ECO:0000313" key="1">
    <source>
        <dbReference type="EMBL" id="PCJ42845.1"/>
    </source>
</evidence>
<dbReference type="SUPFAM" id="SSF54913">
    <property type="entry name" value="GlnB-like"/>
    <property type="match status" value="1"/>
</dbReference>
<accession>A0A2A5CH76</accession>
<protein>
    <submittedName>
        <fullName evidence="1">Uncharacterized protein</fullName>
    </submittedName>
</protein>
<evidence type="ECO:0000313" key="2">
    <source>
        <dbReference type="Proteomes" id="UP000228987"/>
    </source>
</evidence>
<dbReference type="InterPro" id="IPR015867">
    <property type="entry name" value="N-reg_PII/ATP_PRibTrfase_C"/>
</dbReference>
<dbReference type="AlphaFoldDB" id="A0A2A5CH76"/>
<dbReference type="Proteomes" id="UP000228987">
    <property type="component" value="Unassembled WGS sequence"/>
</dbReference>
<sequence length="116" mass="13012">MSLFQSVKLITCILPKGIAVTLNDKLMHDKGINTGNINNARGVGHINFQGSLRVGDEAEREIFSVVVRADQADEIFEYIYESAEIDRPHGGIIYQQALHQSSEFVLPDVPEEREQE</sequence>
<gene>
    <name evidence="1" type="ORF">COA71_04930</name>
</gene>
<proteinExistence type="predicted"/>
<dbReference type="InterPro" id="IPR011322">
    <property type="entry name" value="N-reg_PII-like_a/b"/>
</dbReference>
<reference evidence="2" key="1">
    <citation type="submission" date="2017-08" db="EMBL/GenBank/DDBJ databases">
        <title>A dynamic microbial community with high functional redundancy inhabits the cold, oxic subseafloor aquifer.</title>
        <authorList>
            <person name="Tully B.J."/>
            <person name="Wheat C.G."/>
            <person name="Glazer B.T."/>
            <person name="Huber J.A."/>
        </authorList>
    </citation>
    <scope>NUCLEOTIDE SEQUENCE [LARGE SCALE GENOMIC DNA]</scope>
</reference>